<comment type="caution">
    <text evidence="1">The sequence shown here is derived from an EMBL/GenBank/DDBJ whole genome shotgun (WGS) entry which is preliminary data.</text>
</comment>
<name>R0C8E7_9FIRM</name>
<accession>R0C8E7</accession>
<dbReference type="OrthoDB" id="2031786at2"/>
<dbReference type="AlphaFoldDB" id="R0C8E7"/>
<evidence type="ECO:0000313" key="2">
    <source>
        <dbReference type="Proteomes" id="UP000013126"/>
    </source>
</evidence>
<dbReference type="EMBL" id="AGYH01000001">
    <property type="protein sequence ID" value="ENZ53399.1"/>
    <property type="molecule type" value="Genomic_DNA"/>
</dbReference>
<proteinExistence type="predicted"/>
<keyword evidence="2" id="KW-1185">Reference proteome</keyword>
<dbReference type="HOGENOM" id="CLU_1118630_0_0_9"/>
<dbReference type="PATRIC" id="fig|997894.4.peg.379"/>
<gene>
    <name evidence="1" type="ORF">HMPREF1085_00353</name>
</gene>
<protein>
    <submittedName>
        <fullName evidence="1">Uncharacterized protein</fullName>
    </submittedName>
</protein>
<dbReference type="RefSeq" id="WP_002573994.1">
    <property type="nucleotide sequence ID" value="NZ_KB851182.1"/>
</dbReference>
<reference evidence="1 2" key="1">
    <citation type="submission" date="2013-01" db="EMBL/GenBank/DDBJ databases">
        <title>The Genome Sequence of Clostridium bolteae 90A9.</title>
        <authorList>
            <consortium name="The Broad Institute Genome Sequencing Platform"/>
            <person name="Earl A."/>
            <person name="Ward D."/>
            <person name="Feldgarden M."/>
            <person name="Gevers D."/>
            <person name="Courvalin P."/>
            <person name="Lambert T."/>
            <person name="Walker B."/>
            <person name="Young S.K."/>
            <person name="Zeng Q."/>
            <person name="Gargeya S."/>
            <person name="Fitzgerald M."/>
            <person name="Haas B."/>
            <person name="Abouelleil A."/>
            <person name="Alvarado L."/>
            <person name="Arachchi H.M."/>
            <person name="Berlin A.M."/>
            <person name="Chapman S.B."/>
            <person name="Dewar J."/>
            <person name="Goldberg J."/>
            <person name="Griggs A."/>
            <person name="Gujja S."/>
            <person name="Hansen M."/>
            <person name="Howarth C."/>
            <person name="Imamovic A."/>
            <person name="Larimer J."/>
            <person name="McCowan C."/>
            <person name="Murphy C."/>
            <person name="Neiman D."/>
            <person name="Pearson M."/>
            <person name="Priest M."/>
            <person name="Roberts A."/>
            <person name="Saif S."/>
            <person name="Shea T."/>
            <person name="Sisk P."/>
            <person name="Sykes S."/>
            <person name="Wortman J."/>
            <person name="Nusbaum C."/>
            <person name="Birren B."/>
        </authorList>
    </citation>
    <scope>NUCLEOTIDE SEQUENCE [LARGE SCALE GENOMIC DNA]</scope>
    <source>
        <strain evidence="1 2">90A9</strain>
    </source>
</reference>
<evidence type="ECO:0000313" key="1">
    <source>
        <dbReference type="EMBL" id="ENZ53399.1"/>
    </source>
</evidence>
<organism evidence="1 2">
    <name type="scientific">Enterocloster bolteae 90A9</name>
    <dbReference type="NCBI Taxonomy" id="997894"/>
    <lineage>
        <taxon>Bacteria</taxon>
        <taxon>Bacillati</taxon>
        <taxon>Bacillota</taxon>
        <taxon>Clostridia</taxon>
        <taxon>Lachnospirales</taxon>
        <taxon>Lachnospiraceae</taxon>
        <taxon>Enterocloster</taxon>
    </lineage>
</organism>
<dbReference type="Proteomes" id="UP000013126">
    <property type="component" value="Unassembled WGS sequence"/>
</dbReference>
<dbReference type="GeneID" id="23111451"/>
<sequence length="248" mass="27933">MNQDFIEGQTDLELVEVDSIVDSLSTWIEQGAEDIVTFFSSDEVSDILDEIKELGTELSNALKVVKVIRKSASIPDKLFMRKMERYCAGLVSIPASKREKYVKRVGKEALNKDSVFILGVLNKIEELSKIDILIRLFEAKMDEEIDDQTYRRMMLQVDRTMFSDILFLRDNICDGEIKITSVETENLLATGWLIFAGIGIGSATEDGGNLYSYTHTAKQFCNIVFQSNFEINDNINPAVGTLSFDIIG</sequence>